<dbReference type="InterPro" id="IPR004327">
    <property type="entry name" value="Phstyr_phstse_ac"/>
</dbReference>
<dbReference type="GO" id="GO:0005737">
    <property type="term" value="C:cytoplasm"/>
    <property type="evidence" value="ECO:0007669"/>
    <property type="project" value="UniProtKB-SubCell"/>
</dbReference>
<feature type="region of interest" description="Disordered" evidence="9">
    <location>
        <begin position="1"/>
        <end position="32"/>
    </location>
</feature>
<dbReference type="GO" id="GO:0007052">
    <property type="term" value="P:mitotic spindle organization"/>
    <property type="evidence" value="ECO:0007669"/>
    <property type="project" value="TreeGrafter"/>
</dbReference>
<dbReference type="Gene3D" id="1.20.120.1150">
    <property type="match status" value="1"/>
</dbReference>
<keyword evidence="5 8" id="KW-0697">Rotamase</keyword>
<dbReference type="EMBL" id="AP028213">
    <property type="protein sequence ID" value="BEI89567.1"/>
    <property type="molecule type" value="Genomic_DNA"/>
</dbReference>
<dbReference type="KEGG" id="ccac:CcaHIS019_0209290"/>
<comment type="similarity">
    <text evidence="3 8">Belongs to the PTPA-type PPIase family.</text>
</comment>
<dbReference type="GO" id="GO:0005634">
    <property type="term" value="C:nucleus"/>
    <property type="evidence" value="ECO:0007669"/>
    <property type="project" value="TreeGrafter"/>
</dbReference>
<comment type="subcellular location">
    <subcellularLocation>
        <location evidence="2 8">Cytoplasm</location>
    </subcellularLocation>
</comment>
<organism evidence="10 11">
    <name type="scientific">Cutaneotrichosporon cavernicola</name>
    <dbReference type="NCBI Taxonomy" id="279322"/>
    <lineage>
        <taxon>Eukaryota</taxon>
        <taxon>Fungi</taxon>
        <taxon>Dikarya</taxon>
        <taxon>Basidiomycota</taxon>
        <taxon>Agaricomycotina</taxon>
        <taxon>Tremellomycetes</taxon>
        <taxon>Trichosporonales</taxon>
        <taxon>Trichosporonaceae</taxon>
        <taxon>Cutaneotrichosporon</taxon>
    </lineage>
</organism>
<evidence type="ECO:0000256" key="4">
    <source>
        <dbReference type="ARBA" id="ARBA00022490"/>
    </source>
</evidence>
<comment type="catalytic activity">
    <reaction evidence="1 8">
        <text>[protein]-peptidylproline (omega=180) = [protein]-peptidylproline (omega=0)</text>
        <dbReference type="Rhea" id="RHEA:16237"/>
        <dbReference type="Rhea" id="RHEA-COMP:10747"/>
        <dbReference type="Rhea" id="RHEA-COMP:10748"/>
        <dbReference type="ChEBI" id="CHEBI:83833"/>
        <dbReference type="ChEBI" id="CHEBI:83834"/>
        <dbReference type="EC" id="5.2.1.8"/>
    </reaction>
</comment>
<dbReference type="Pfam" id="PF03095">
    <property type="entry name" value="PTPA"/>
    <property type="match status" value="1"/>
</dbReference>
<keyword evidence="6 8" id="KW-0413">Isomerase</keyword>
<dbReference type="EC" id="5.2.1.8" evidence="8"/>
<dbReference type="GO" id="GO:0003755">
    <property type="term" value="F:peptidyl-prolyl cis-trans isomerase activity"/>
    <property type="evidence" value="ECO:0007669"/>
    <property type="project" value="UniProtKB-KW"/>
</dbReference>
<evidence type="ECO:0000256" key="8">
    <source>
        <dbReference type="RuleBase" id="RU361210"/>
    </source>
</evidence>
<reference evidence="10" key="1">
    <citation type="journal article" date="2023" name="BMC Genomics">
        <title>Chromosome-level genome assemblies of Cutaneotrichosporon spp. (Trichosporonales, Basidiomycota) reveal imbalanced evolution between nucleotide sequences and chromosome synteny.</title>
        <authorList>
            <person name="Kobayashi Y."/>
            <person name="Kayamori A."/>
            <person name="Aoki K."/>
            <person name="Shiwa Y."/>
            <person name="Matsutani M."/>
            <person name="Fujita N."/>
            <person name="Sugita T."/>
            <person name="Iwasaki W."/>
            <person name="Tanaka N."/>
            <person name="Takashima M."/>
        </authorList>
    </citation>
    <scope>NUCLEOTIDE SEQUENCE</scope>
    <source>
        <strain evidence="10">HIS019</strain>
    </source>
</reference>
<name>A0AA48IB50_9TREE</name>
<dbReference type="GeneID" id="85493438"/>
<comment type="function">
    <text evidence="7">PPIases accelerate the folding of proteins. It catalyzes the cis-trans isomerization of proline imidic peptide bonds in oligopeptides. Acts as a regulatory subunit for PP2A-like phosphatases modulating their activity or substrate specificity, probably by inducing a conformational change in the catalytic subunit, a direct target of the PPIase. Can reactivate inactive phosphatase PP2A-phosphatase methylesterase complexes (PP2Ai) in presence of ATP and Mg(2+) by dissociating the inactive form from the complex.</text>
</comment>
<evidence type="ECO:0000313" key="11">
    <source>
        <dbReference type="Proteomes" id="UP001233271"/>
    </source>
</evidence>
<evidence type="ECO:0000256" key="5">
    <source>
        <dbReference type="ARBA" id="ARBA00023110"/>
    </source>
</evidence>
<evidence type="ECO:0000256" key="1">
    <source>
        <dbReference type="ARBA" id="ARBA00000971"/>
    </source>
</evidence>
<dbReference type="PANTHER" id="PTHR10012:SF5">
    <property type="entry name" value="SERINE_THREONINE-PROTEIN PHOSPHATASE 2A ACTIVATOR 2"/>
    <property type="match status" value="1"/>
</dbReference>
<evidence type="ECO:0000256" key="6">
    <source>
        <dbReference type="ARBA" id="ARBA00023235"/>
    </source>
</evidence>
<accession>A0AA48IB50</accession>
<evidence type="ECO:0000256" key="3">
    <source>
        <dbReference type="ARBA" id="ARBA00011019"/>
    </source>
</evidence>
<dbReference type="RefSeq" id="XP_060454833.1">
    <property type="nucleotide sequence ID" value="XM_060597995.1"/>
</dbReference>
<proteinExistence type="inferred from homology"/>
<keyword evidence="11" id="KW-1185">Reference proteome</keyword>
<dbReference type="InterPro" id="IPR037218">
    <property type="entry name" value="PTPA_sf"/>
</dbReference>
<evidence type="ECO:0000256" key="7">
    <source>
        <dbReference type="ARBA" id="ARBA00025287"/>
    </source>
</evidence>
<evidence type="ECO:0000313" key="10">
    <source>
        <dbReference type="EMBL" id="BEI89567.1"/>
    </source>
</evidence>
<dbReference type="Proteomes" id="UP001233271">
    <property type="component" value="Chromosome 2"/>
</dbReference>
<evidence type="ECO:0000256" key="2">
    <source>
        <dbReference type="ARBA" id="ARBA00004496"/>
    </source>
</evidence>
<protein>
    <recommendedName>
        <fullName evidence="8">Serine/threonine-protein phosphatase 2A activator</fullName>
        <ecNumber evidence="8">5.2.1.8</ecNumber>
    </recommendedName>
    <alternativeName>
        <fullName evidence="8">Phosphotyrosyl phosphatase activator</fullName>
    </alternativeName>
</protein>
<dbReference type="GO" id="GO:0000159">
    <property type="term" value="C:protein phosphatase type 2A complex"/>
    <property type="evidence" value="ECO:0007669"/>
    <property type="project" value="TreeGrafter"/>
</dbReference>
<gene>
    <name evidence="10" type="primary">RRD1</name>
    <name evidence="10" type="ORF">CcaverHIS019_0209290</name>
</gene>
<evidence type="ECO:0000256" key="9">
    <source>
        <dbReference type="SAM" id="MobiDB-lite"/>
    </source>
</evidence>
<dbReference type="GO" id="GO:0008160">
    <property type="term" value="F:protein tyrosine phosphatase activator activity"/>
    <property type="evidence" value="ECO:0007669"/>
    <property type="project" value="TreeGrafter"/>
</dbReference>
<dbReference type="InterPro" id="IPR043170">
    <property type="entry name" value="PTPA_C_lid"/>
</dbReference>
<dbReference type="PANTHER" id="PTHR10012">
    <property type="entry name" value="SERINE/THREONINE-PROTEIN PHOSPHATASE 2A REGULATORY SUBUNIT B"/>
    <property type="match status" value="1"/>
</dbReference>
<sequence length="393" mass="43092">MPLQTTTRAPRPLASTSMPPPTSIPHRKHGHTAASYAAPALAGLADAVVLPSNPAPPAPVLTTEDAVHAWPATPGYRGFIDWLRVRCERIRGRPIVDGPPAYDGASETTTTFLRLLDAMVDWVDEVPPFPQENQRFGNRAFRDYIGLVEKRLPSYFPESLPPHLLDQLLPLLIQSHAFGHPTRLDYGTGHELAFILGLWVCVVSGWAGDADAQDQLVLRVFPRYLDLTTKLQAMYRLEPAGSHGVWGLDDFAFLPYLFGSAQLLGGPTSPAEALKLATTTEAPFTDLYTLTLHRVGLFKRGAAFSEHSPLLDSLSTFPNWVKPHSGLLKMFQAEVLGKRVVVQGLWVGGWCWGEHIPSPEVSQDDEPVSEGGAATAAPWKAEQLRRANEAWGH</sequence>
<keyword evidence="4 8" id="KW-0963">Cytoplasm</keyword>
<dbReference type="SUPFAM" id="SSF140984">
    <property type="entry name" value="PTPA-like"/>
    <property type="match status" value="1"/>
</dbReference>
<dbReference type="AlphaFoldDB" id="A0AA48IB50"/>